<evidence type="ECO:0000313" key="1">
    <source>
        <dbReference type="EMBL" id="AXV07602.1"/>
    </source>
</evidence>
<proteinExistence type="predicted"/>
<gene>
    <name evidence="1" type="ORF">DVS28_a2923</name>
</gene>
<dbReference type="KEGG" id="euz:DVS28_a2923"/>
<accession>A0A346XZF5</accession>
<evidence type="ECO:0000313" key="2">
    <source>
        <dbReference type="Proteomes" id="UP000264006"/>
    </source>
</evidence>
<sequence>MMSLPAHAWSHGSLTFTGYSSGNGSGTHACTTITSGYAHPDRVRAQARWYVLGDGWSTGSATDVATSSVCTGKQGPGYPDDTQGLHRVSDNGWWSATYYS</sequence>
<dbReference type="Proteomes" id="UP000264006">
    <property type="component" value="Chromosome"/>
</dbReference>
<dbReference type="EMBL" id="CP031165">
    <property type="protein sequence ID" value="AXV07602.1"/>
    <property type="molecule type" value="Genomic_DNA"/>
</dbReference>
<organism evidence="1 2">
    <name type="scientific">Euzebya pacifica</name>
    <dbReference type="NCBI Taxonomy" id="1608957"/>
    <lineage>
        <taxon>Bacteria</taxon>
        <taxon>Bacillati</taxon>
        <taxon>Actinomycetota</taxon>
        <taxon>Nitriliruptoria</taxon>
        <taxon>Euzebyales</taxon>
    </lineage>
</organism>
<dbReference type="AlphaFoldDB" id="A0A346XZF5"/>
<keyword evidence="2" id="KW-1185">Reference proteome</keyword>
<name>A0A346XZF5_9ACTN</name>
<protein>
    <submittedName>
        <fullName evidence="1">Uncharacterized protein</fullName>
    </submittedName>
</protein>
<reference evidence="1 2" key="1">
    <citation type="submission" date="2018-09" db="EMBL/GenBank/DDBJ databases">
        <title>Complete genome sequence of Euzebya sp. DY32-46 isolated from seawater of Pacific Ocean.</title>
        <authorList>
            <person name="Xu L."/>
            <person name="Wu Y.-H."/>
            <person name="Xu X.-W."/>
        </authorList>
    </citation>
    <scope>NUCLEOTIDE SEQUENCE [LARGE SCALE GENOMIC DNA]</scope>
    <source>
        <strain evidence="1 2">DY32-46</strain>
    </source>
</reference>